<dbReference type="CDD" id="cd09533">
    <property type="entry name" value="SAM_Ste50-like_fungal"/>
    <property type="match status" value="1"/>
</dbReference>
<feature type="compositionally biased region" description="Basic and acidic residues" evidence="3">
    <location>
        <begin position="510"/>
        <end position="521"/>
    </location>
</feature>
<evidence type="ECO:0000256" key="1">
    <source>
        <dbReference type="ARBA" id="ARBA00022443"/>
    </source>
</evidence>
<reference evidence="7 8" key="1">
    <citation type="submission" date="2018-05" db="EMBL/GenBank/DDBJ databases">
        <title>Whole genome sequencing for identification of molecular markers to develop diagnostic detection tools for the regulated plant pathogen Lachnellula willkommii.</title>
        <authorList>
            <person name="Giroux E."/>
            <person name="Bilodeau G."/>
        </authorList>
    </citation>
    <scope>NUCLEOTIDE SEQUENCE [LARGE SCALE GENOMIC DNA]</scope>
    <source>
        <strain evidence="7 8">CBS 625.97</strain>
    </source>
</reference>
<feature type="compositionally biased region" description="Pro residues" evidence="3">
    <location>
        <begin position="829"/>
        <end position="843"/>
    </location>
</feature>
<dbReference type="InterPro" id="IPR000159">
    <property type="entry name" value="RA_dom"/>
</dbReference>
<dbReference type="InterPro" id="IPR053039">
    <property type="entry name" value="Polarity_Bud-Selection_Reg"/>
</dbReference>
<feature type="compositionally biased region" description="Basic and acidic residues" evidence="3">
    <location>
        <begin position="1"/>
        <end position="11"/>
    </location>
</feature>
<dbReference type="GO" id="GO:0030950">
    <property type="term" value="P:establishment or maintenance of actin cytoskeleton polarity"/>
    <property type="evidence" value="ECO:0007669"/>
    <property type="project" value="TreeGrafter"/>
</dbReference>
<organism evidence="7 8">
    <name type="scientific">Lachnellula cervina</name>
    <dbReference type="NCBI Taxonomy" id="1316786"/>
    <lineage>
        <taxon>Eukaryota</taxon>
        <taxon>Fungi</taxon>
        <taxon>Dikarya</taxon>
        <taxon>Ascomycota</taxon>
        <taxon>Pezizomycotina</taxon>
        <taxon>Leotiomycetes</taxon>
        <taxon>Helotiales</taxon>
        <taxon>Lachnaceae</taxon>
        <taxon>Lachnellula</taxon>
    </lineage>
</organism>
<feature type="compositionally biased region" description="Basic and acidic residues" evidence="3">
    <location>
        <begin position="856"/>
        <end position="866"/>
    </location>
</feature>
<feature type="domain" description="SH3" evidence="4">
    <location>
        <begin position="344"/>
        <end position="405"/>
    </location>
</feature>
<dbReference type="GO" id="GO:0015630">
    <property type="term" value="C:microtubule cytoskeleton"/>
    <property type="evidence" value="ECO:0007669"/>
    <property type="project" value="TreeGrafter"/>
</dbReference>
<feature type="compositionally biased region" description="Polar residues" evidence="3">
    <location>
        <begin position="1113"/>
        <end position="1135"/>
    </location>
</feature>
<dbReference type="InterPro" id="IPR001660">
    <property type="entry name" value="SAM"/>
</dbReference>
<sequence>MTRPEIIRADSIDLQDQNTPSAQDHLRVNPNPLGGGHAAPHQAETLREVAAETADQKHRSPRVSKEWSNSEVQQLQEYGDDELATGVTSKLNESNLQQQDDLAVAQNGGMTGSTAEDAEMADAEGDDDMDDDDMMDKISSSPSIDDGGCSLLPLWPQRSTSLANTPTPTKSRSFLQACVESSSPFVETPEHFPIQLWLPPLDNGLTQGSQALDTHHLLGKYLDDDTTDTRFSDTSQYPDPFITPDSSFDLAYYSEEPCDSGLGFPAHVYDLKSPKEHRENRLNCQSPEGVEVLNPSPIPYEDALTFPYEEDSEEDDDYEIPYLTDSKLVDSGWGGECLQFSEDIDFEFVYALHTFVATVEGQANATKGDTMVLLDDSNSYWWLVRVVKDSSIGYLPAEHIETPTERLARLNKHRNIDLTSTMLGDQAEKSKNPLKKAIKRRNAKTVTFTAPTYVEASDVDYSTDEEDGADDYFAQNGQQEHDEEKRDLAAEEDEITAIEPLKPRAELREVKADADESETARADPAANGALDGVRTSDEIFDGNGKLESKSRNGTVRNTDSFFKDDSVETRKITLTPNLLRDDSSTSTVRTSNDSKELKPRPSLDKLEKDSSIDKVRDKKDKKEKKEKEKKPGMLSGLFKRKEKKSKNSIDEEVDELMASKRSGENPRGSPVPSKDSDDVVSIEEPSQAPEAQRNHSKLQKQPRVEMSPIRKAGPGKEQRAMEPQQAPAPDRAPPAESVQAPSMRLVQAEPAGSPKQQVRIMTPELNRGPAPVLASPKEQKGPSAISKMLRSASSSNSEPKPIKAKKAKSRVELDDFDSSTEDSATEEPAPAPSRQAPPRPIPGSFPDSYMSTPVNERPDPVEERLSESPVQVSPITPVQSYPPPLMVDTSSQEEVPSPQSSPSPELIDADDAQEKKGGSSTTSASTSTWSDAHLRTFFDDEADIKDLLVVVYDKSGVVPAGPDHPITGNLFREENAKLADITNRLDGMLGDWLARKMRAQGSSRYTPAVEYGEDPRGGAASTHFSLRSPSQAKSKSREGVEQAWRGVQQHPAICISVPAGLGFGTSTFTLQRNSLLSCTSMAFESGTAYAESDADDEYERSVHDSSPVLATDSEASPTDSEGLSSNEHTPTTYGAHSSGDRLPETIVTGWTADECADFVGSLGLRQYGDQFLENEIVGEALVALQHDDLKQMGVASVGHRLTILKSVYDIKIKQDIPLESDHYVPLSADAEAQYATATLKDIKQLVEQLRLRDERMSMAEMELRRITQEYTRLREDLLPVFRMAKEGQPLPYPSTETNGQNSYNYDNSNAISPPAPTSSSNQSGGGLSRKVSTKMYFEPPKNASPTYFQSGQERSLMEQTLDPANAAERAVASSSYLAASQPSISPGHPSPNQPSPTSPPTLGGSTLASRSYRSDIATPARSTFPSDEQYQPSTYSRDSTKPAPSRRAPTPALDTPSSGRDASVEIFKSFRVSMEDPCYKVLPAALKKYNINAPWEQYALYIVYGDKERCLGMEEKPLILFKQLDKEGKKPMFMLRKLTSGLDQPISDGPGSAGLDRNTGRPHPNQSYDPPGGII</sequence>
<evidence type="ECO:0000313" key="7">
    <source>
        <dbReference type="EMBL" id="TVY58065.1"/>
    </source>
</evidence>
<evidence type="ECO:0000256" key="3">
    <source>
        <dbReference type="SAM" id="MobiDB-lite"/>
    </source>
</evidence>
<feature type="compositionally biased region" description="Acidic residues" evidence="3">
    <location>
        <begin position="814"/>
        <end position="825"/>
    </location>
</feature>
<dbReference type="OrthoDB" id="196165at2759"/>
<dbReference type="PROSITE" id="PS50002">
    <property type="entry name" value="SH3"/>
    <property type="match status" value="1"/>
</dbReference>
<dbReference type="PROSITE" id="PS50200">
    <property type="entry name" value="RA"/>
    <property type="match status" value="1"/>
</dbReference>
<proteinExistence type="predicted"/>
<name>A0A7D8UW67_9HELO</name>
<dbReference type="PANTHER" id="PTHR47775">
    <property type="entry name" value="BUD SITE SELECTION PROTEIN 14"/>
    <property type="match status" value="1"/>
</dbReference>
<feature type="domain" description="SAM" evidence="5">
    <location>
        <begin position="1150"/>
        <end position="1213"/>
    </location>
</feature>
<dbReference type="Proteomes" id="UP000481288">
    <property type="component" value="Unassembled WGS sequence"/>
</dbReference>
<feature type="compositionally biased region" description="Polar residues" evidence="3">
    <location>
        <begin position="1420"/>
        <end position="1437"/>
    </location>
</feature>
<feature type="compositionally biased region" description="Acidic residues" evidence="3">
    <location>
        <begin position="116"/>
        <end position="134"/>
    </location>
</feature>
<dbReference type="PANTHER" id="PTHR47775:SF1">
    <property type="entry name" value="BUD SITE SELECTION PROTEIN 14"/>
    <property type="match status" value="1"/>
</dbReference>
<dbReference type="InterPro" id="IPR036028">
    <property type="entry name" value="SH3-like_dom_sf"/>
</dbReference>
<gene>
    <name evidence="7" type="primary">tea4</name>
    <name evidence="7" type="ORF">LCER1_G002124</name>
</gene>
<feature type="compositionally biased region" description="Polar residues" evidence="3">
    <location>
        <begin position="1343"/>
        <end position="1353"/>
    </location>
</feature>
<feature type="compositionally biased region" description="Polar residues" evidence="3">
    <location>
        <begin position="86"/>
        <end position="100"/>
    </location>
</feature>
<feature type="compositionally biased region" description="Low complexity" evidence="3">
    <location>
        <begin position="919"/>
        <end position="928"/>
    </location>
</feature>
<feature type="region of interest" description="Disordered" evidence="3">
    <location>
        <begin position="1090"/>
        <end position="1140"/>
    </location>
</feature>
<feature type="compositionally biased region" description="Basic and acidic residues" evidence="3">
    <location>
        <begin position="592"/>
        <end position="631"/>
    </location>
</feature>
<evidence type="ECO:0000259" key="5">
    <source>
        <dbReference type="PROSITE" id="PS50105"/>
    </source>
</evidence>
<dbReference type="EMBL" id="QGMG01000060">
    <property type="protein sequence ID" value="TVY58065.1"/>
    <property type="molecule type" value="Genomic_DNA"/>
</dbReference>
<dbReference type="FunFam" id="2.30.30.40:FF:000035">
    <property type="entry name" value="SH3 domain containing protein"/>
    <property type="match status" value="1"/>
</dbReference>
<feature type="compositionally biased region" description="Pro residues" evidence="3">
    <location>
        <begin position="1388"/>
        <end position="1399"/>
    </location>
</feature>
<dbReference type="GO" id="GO:0007165">
    <property type="term" value="P:signal transduction"/>
    <property type="evidence" value="ECO:0007669"/>
    <property type="project" value="InterPro"/>
</dbReference>
<evidence type="ECO:0000256" key="2">
    <source>
        <dbReference type="PROSITE-ProRule" id="PRU00192"/>
    </source>
</evidence>
<dbReference type="Pfam" id="PF00788">
    <property type="entry name" value="RA"/>
    <property type="match status" value="1"/>
</dbReference>
<feature type="compositionally biased region" description="Basic and acidic residues" evidence="3">
    <location>
        <begin position="479"/>
        <end position="488"/>
    </location>
</feature>
<dbReference type="SMART" id="SM00314">
    <property type="entry name" value="RA"/>
    <property type="match status" value="1"/>
</dbReference>
<feature type="region of interest" description="Disordered" evidence="3">
    <location>
        <begin position="1541"/>
        <end position="1575"/>
    </location>
</feature>
<evidence type="ECO:0000259" key="6">
    <source>
        <dbReference type="PROSITE" id="PS50200"/>
    </source>
</evidence>
<dbReference type="Gene3D" id="2.30.30.40">
    <property type="entry name" value="SH3 Domains"/>
    <property type="match status" value="1"/>
</dbReference>
<feature type="domain" description="Ras-associating" evidence="6">
    <location>
        <begin position="1467"/>
        <end position="1540"/>
    </location>
</feature>
<feature type="compositionally biased region" description="Polar residues" evidence="3">
    <location>
        <begin position="551"/>
        <end position="560"/>
    </location>
</feature>
<dbReference type="CDD" id="cd01786">
    <property type="entry name" value="RA_STE50"/>
    <property type="match status" value="1"/>
</dbReference>
<dbReference type="Pfam" id="PF07647">
    <property type="entry name" value="SAM_2"/>
    <property type="match status" value="1"/>
</dbReference>
<dbReference type="SUPFAM" id="SSF54236">
    <property type="entry name" value="Ubiquitin-like"/>
    <property type="match status" value="1"/>
</dbReference>
<dbReference type="Gene3D" id="1.10.150.50">
    <property type="entry name" value="Transcription Factor, Ets-1"/>
    <property type="match status" value="1"/>
</dbReference>
<accession>A0A7D8UW67</accession>
<dbReference type="GO" id="GO:0051286">
    <property type="term" value="C:cell tip"/>
    <property type="evidence" value="ECO:0007669"/>
    <property type="project" value="TreeGrafter"/>
</dbReference>
<feature type="region of interest" description="Disordered" evidence="3">
    <location>
        <begin position="510"/>
        <end position="928"/>
    </location>
</feature>
<dbReference type="PROSITE" id="PS50105">
    <property type="entry name" value="SAM_DOMAIN"/>
    <property type="match status" value="1"/>
</dbReference>
<feature type="compositionally biased region" description="Basic and acidic residues" evidence="3">
    <location>
        <begin position="44"/>
        <end position="58"/>
    </location>
</feature>
<feature type="region of interest" description="Disordered" evidence="3">
    <location>
        <begin position="1287"/>
        <end position="1460"/>
    </location>
</feature>
<feature type="compositionally biased region" description="Acidic residues" evidence="3">
    <location>
        <begin position="459"/>
        <end position="470"/>
    </location>
</feature>
<dbReference type="SMART" id="SM00326">
    <property type="entry name" value="SH3"/>
    <property type="match status" value="1"/>
</dbReference>
<protein>
    <submittedName>
        <fullName evidence="7">Tip elongation aberrant protein Tea4</fullName>
    </submittedName>
</protein>
<feature type="compositionally biased region" description="Polar residues" evidence="3">
    <location>
        <begin position="66"/>
        <end position="76"/>
    </location>
</feature>
<evidence type="ECO:0000313" key="8">
    <source>
        <dbReference type="Proteomes" id="UP000481288"/>
    </source>
</evidence>
<feature type="compositionally biased region" description="Polar residues" evidence="3">
    <location>
        <begin position="1022"/>
        <end position="1033"/>
    </location>
</feature>
<dbReference type="InterPro" id="IPR029071">
    <property type="entry name" value="Ubiquitin-like_domsf"/>
</dbReference>
<feature type="region of interest" description="Disordered" evidence="3">
    <location>
        <begin position="1010"/>
        <end position="1041"/>
    </location>
</feature>
<dbReference type="InterPro" id="IPR013761">
    <property type="entry name" value="SAM/pointed_sf"/>
</dbReference>
<dbReference type="InterPro" id="IPR001452">
    <property type="entry name" value="SH3_domain"/>
</dbReference>
<keyword evidence="1 2" id="KW-0728">SH3 domain</keyword>
<dbReference type="SUPFAM" id="SSF50044">
    <property type="entry name" value="SH3-domain"/>
    <property type="match status" value="1"/>
</dbReference>
<comment type="caution">
    <text evidence="7">The sequence shown here is derived from an EMBL/GenBank/DDBJ whole genome shotgun (WGS) entry which is preliminary data.</text>
</comment>
<dbReference type="SUPFAM" id="SSF47769">
    <property type="entry name" value="SAM/Pointed domain"/>
    <property type="match status" value="1"/>
</dbReference>
<keyword evidence="8" id="KW-1185">Reference proteome</keyword>
<feature type="compositionally biased region" description="Polar residues" evidence="3">
    <location>
        <begin position="1294"/>
        <end position="1322"/>
    </location>
</feature>
<dbReference type="Gene3D" id="3.10.20.90">
    <property type="entry name" value="Phosphatidylinositol 3-kinase Catalytic Subunit, Chain A, domain 1"/>
    <property type="match status" value="1"/>
</dbReference>
<feature type="compositionally biased region" description="Low complexity" evidence="3">
    <location>
        <begin position="890"/>
        <end position="905"/>
    </location>
</feature>
<feature type="compositionally biased region" description="Polar residues" evidence="3">
    <location>
        <begin position="868"/>
        <end position="879"/>
    </location>
</feature>
<evidence type="ECO:0000259" key="4">
    <source>
        <dbReference type="PROSITE" id="PS50002"/>
    </source>
</evidence>
<feature type="region of interest" description="Disordered" evidence="3">
    <location>
        <begin position="1"/>
        <end position="152"/>
    </location>
</feature>
<dbReference type="GO" id="GO:0008104">
    <property type="term" value="P:intracellular protein localization"/>
    <property type="evidence" value="ECO:0007669"/>
    <property type="project" value="TreeGrafter"/>
</dbReference>
<feature type="compositionally biased region" description="Basic and acidic residues" evidence="3">
    <location>
        <begin position="561"/>
        <end position="571"/>
    </location>
</feature>
<dbReference type="SMART" id="SM00454">
    <property type="entry name" value="SAM"/>
    <property type="match status" value="1"/>
</dbReference>
<feature type="region of interest" description="Disordered" evidence="3">
    <location>
        <begin position="459"/>
        <end position="488"/>
    </location>
</feature>
<feature type="compositionally biased region" description="Polar residues" evidence="3">
    <location>
        <begin position="1372"/>
        <end position="1384"/>
    </location>
</feature>